<dbReference type="PANTHER" id="PTHR45971:SF1">
    <property type="entry name" value="RUBICON, ISOFORM A"/>
    <property type="match status" value="1"/>
</dbReference>
<keyword evidence="3" id="KW-1185">Reference proteome</keyword>
<accession>A0A811LGI4</accession>
<dbReference type="Proteomes" id="UP000614601">
    <property type="component" value="Unassembled WGS sequence"/>
</dbReference>
<sequence length="538" mass="63309">MQAAQSWAQNARILLDQKERKTKEISEIKTKKDFDESTAMSECTQIRPRTRSLSLLCEKKRNKPPSDEGWEYVDAIEATQELGDVSFFESNAGYRTENVHLYLSDMYIMCSERERWRRFTQNIDFTKDPGAITHKEHSQSLVDMNETELTVQNDSSVHNDQPCTSSTLLDVQDKNDEYLDESKRKISSDGRKRMDKDSDEVVNALVDYYEDRKRVKPEDEDWVNMIKNGNGPSELLDMAKYMPLPPDEAIGSRTDLRGAPVWRPLKRKFIYDLEEVRDFQTMLKDQNNCCEGCGRKMDKLYERRARVCFYYNKIFCQCCHRGAKARIPARILHQWNFKEYPVCDVAESFLHENESIPVYDVFAIEPRLTLKIKNLGKVRRIRLVISHLWQFIQLCPRSTEIETRNGILRTMFESIPPRYRELEKVSIYSIIDFERIENGNLIEILEPLEKRGIEHVLSCLICQQRGFLCQVCMQPKDIIFPFQIDKISRCEGCGSLSHKKCYHKWLKKYTSWRCGRCERLRKKRFRLSHQNGDSSNSD</sequence>
<evidence type="ECO:0000313" key="2">
    <source>
        <dbReference type="EMBL" id="CAD5227616.1"/>
    </source>
</evidence>
<dbReference type="Pfam" id="PF13901">
    <property type="entry name" value="RH_dom"/>
    <property type="match status" value="1"/>
</dbReference>
<dbReference type="Proteomes" id="UP000783686">
    <property type="component" value="Unassembled WGS sequence"/>
</dbReference>
<evidence type="ECO:0000259" key="1">
    <source>
        <dbReference type="SMART" id="SM01175"/>
    </source>
</evidence>
<dbReference type="AlphaFoldDB" id="A0A811LGI4"/>
<dbReference type="EMBL" id="CAJFCW020000006">
    <property type="protein sequence ID" value="CAG9123432.1"/>
    <property type="molecule type" value="Genomic_DNA"/>
</dbReference>
<dbReference type="SMART" id="SM01175">
    <property type="entry name" value="DUF4206"/>
    <property type="match status" value="1"/>
</dbReference>
<gene>
    <name evidence="2" type="ORF">BOKJ2_LOCUS12262</name>
</gene>
<comment type="caution">
    <text evidence="2">The sequence shown here is derived from an EMBL/GenBank/DDBJ whole genome shotgun (WGS) entry which is preliminary data.</text>
</comment>
<dbReference type="GO" id="GO:1901981">
    <property type="term" value="F:phosphatidylinositol phosphate binding"/>
    <property type="evidence" value="ECO:0007669"/>
    <property type="project" value="TreeGrafter"/>
</dbReference>
<dbReference type="EMBL" id="CAJFDH010000006">
    <property type="protein sequence ID" value="CAD5227616.1"/>
    <property type="molecule type" value="Genomic_DNA"/>
</dbReference>
<evidence type="ECO:0000313" key="3">
    <source>
        <dbReference type="Proteomes" id="UP000614601"/>
    </source>
</evidence>
<dbReference type="PANTHER" id="PTHR45971">
    <property type="entry name" value="PHOX (PX) DOMAIN-CONTAINING PROTEIN"/>
    <property type="match status" value="1"/>
</dbReference>
<name>A0A811LGI4_9BILA</name>
<protein>
    <recommendedName>
        <fullName evidence="1">Rubicon Homology domain-containing protein</fullName>
    </recommendedName>
</protein>
<organism evidence="2 3">
    <name type="scientific">Bursaphelenchus okinawaensis</name>
    <dbReference type="NCBI Taxonomy" id="465554"/>
    <lineage>
        <taxon>Eukaryota</taxon>
        <taxon>Metazoa</taxon>
        <taxon>Ecdysozoa</taxon>
        <taxon>Nematoda</taxon>
        <taxon>Chromadorea</taxon>
        <taxon>Rhabditida</taxon>
        <taxon>Tylenchina</taxon>
        <taxon>Tylenchomorpha</taxon>
        <taxon>Aphelenchoidea</taxon>
        <taxon>Aphelenchoididae</taxon>
        <taxon>Bursaphelenchus</taxon>
    </lineage>
</organism>
<dbReference type="OrthoDB" id="10067503at2759"/>
<dbReference type="InterPro" id="IPR052428">
    <property type="entry name" value="Autophagy_HostDef_Reg"/>
</dbReference>
<feature type="domain" description="Rubicon Homology" evidence="1">
    <location>
        <begin position="306"/>
        <end position="524"/>
    </location>
</feature>
<proteinExistence type="predicted"/>
<dbReference type="InterPro" id="IPR025258">
    <property type="entry name" value="RH_dom"/>
</dbReference>
<reference evidence="2" key="1">
    <citation type="submission" date="2020-09" db="EMBL/GenBank/DDBJ databases">
        <authorList>
            <person name="Kikuchi T."/>
        </authorList>
    </citation>
    <scope>NUCLEOTIDE SEQUENCE</scope>
    <source>
        <strain evidence="2">SH1</strain>
    </source>
</reference>